<dbReference type="Ensembl" id="ENSCCRT00010107879.1">
    <property type="protein sequence ID" value="ENSCCRP00010097273.1"/>
    <property type="gene ID" value="ENSCCRG00010042613.1"/>
</dbReference>
<keyword evidence="2" id="KW-1185">Reference proteome</keyword>
<dbReference type="Proteomes" id="UP000694427">
    <property type="component" value="Unplaced"/>
</dbReference>
<evidence type="ECO:0000313" key="1">
    <source>
        <dbReference type="Ensembl" id="ENSCCRP00010097273.1"/>
    </source>
</evidence>
<organism evidence="1 2">
    <name type="scientific">Cyprinus carpio</name>
    <name type="common">Common carp</name>
    <dbReference type="NCBI Taxonomy" id="7962"/>
    <lineage>
        <taxon>Eukaryota</taxon>
        <taxon>Metazoa</taxon>
        <taxon>Chordata</taxon>
        <taxon>Craniata</taxon>
        <taxon>Vertebrata</taxon>
        <taxon>Euteleostomi</taxon>
        <taxon>Actinopterygii</taxon>
        <taxon>Neopterygii</taxon>
        <taxon>Teleostei</taxon>
        <taxon>Ostariophysi</taxon>
        <taxon>Cypriniformes</taxon>
        <taxon>Cyprinidae</taxon>
        <taxon>Cyprininae</taxon>
        <taxon>Cyprinus</taxon>
    </lineage>
</organism>
<proteinExistence type="predicted"/>
<reference evidence="1" key="2">
    <citation type="submission" date="2025-09" db="UniProtKB">
        <authorList>
            <consortium name="Ensembl"/>
        </authorList>
    </citation>
    <scope>IDENTIFICATION</scope>
</reference>
<dbReference type="PANTHER" id="PTHR31025">
    <property type="entry name" value="SI:CH211-196P9.1-RELATED"/>
    <property type="match status" value="1"/>
</dbReference>
<reference evidence="1" key="1">
    <citation type="submission" date="2025-08" db="UniProtKB">
        <authorList>
            <consortium name="Ensembl"/>
        </authorList>
    </citation>
    <scope>IDENTIFICATION</scope>
</reference>
<dbReference type="PANTHER" id="PTHR31025:SF27">
    <property type="entry name" value="SI:CH211-193K19.2-RELATED"/>
    <property type="match status" value="1"/>
</dbReference>
<dbReference type="AlphaFoldDB" id="A0A8C1R9C5"/>
<protein>
    <submittedName>
        <fullName evidence="1">Uncharacterized protein</fullName>
    </submittedName>
</protein>
<accession>A0A8C1R9C5</accession>
<sequence>MHVPVLMFQINAEFKRITTMPLQSRFLSQLDLFTANLLKVFEKRSGQQGKKLRDMSAMVTDDIDAGRECVIKGLCIYLNEDPDHLVQEYVEMTETHFFSAIEMTTVGIYVVKDTANSEPSDVGIVIEGVVALRDLENVALASAMLFGLFYALNMQYPTKLRYTFEVIQKIIMEVDAGELSGKAQSLKTKLHQ</sequence>
<evidence type="ECO:0000313" key="2">
    <source>
        <dbReference type="Proteomes" id="UP000694427"/>
    </source>
</evidence>
<name>A0A8C1R9C5_CYPCA</name>